<comment type="caution">
    <text evidence="3">The sequence shown here is derived from an EMBL/GenBank/DDBJ whole genome shotgun (WGS) entry which is preliminary data.</text>
</comment>
<keyword evidence="1" id="KW-0472">Membrane</keyword>
<dbReference type="Proteomes" id="UP000266723">
    <property type="component" value="Unassembled WGS sequence"/>
</dbReference>
<protein>
    <submittedName>
        <fullName evidence="3">Uncharacterized protein</fullName>
    </submittedName>
</protein>
<proteinExistence type="predicted"/>
<feature type="chain" id="PRO_5045519179" evidence="2">
    <location>
        <begin position="16"/>
        <end position="290"/>
    </location>
</feature>
<evidence type="ECO:0000256" key="2">
    <source>
        <dbReference type="SAM" id="SignalP"/>
    </source>
</evidence>
<evidence type="ECO:0000256" key="1">
    <source>
        <dbReference type="SAM" id="Phobius"/>
    </source>
</evidence>
<keyword evidence="1" id="KW-0812">Transmembrane</keyword>
<feature type="signal peptide" evidence="2">
    <location>
        <begin position="1"/>
        <end position="15"/>
    </location>
</feature>
<organism evidence="3 4">
    <name type="scientific">Brassica cretica</name>
    <name type="common">Mustard</name>
    <dbReference type="NCBI Taxonomy" id="69181"/>
    <lineage>
        <taxon>Eukaryota</taxon>
        <taxon>Viridiplantae</taxon>
        <taxon>Streptophyta</taxon>
        <taxon>Embryophyta</taxon>
        <taxon>Tracheophyta</taxon>
        <taxon>Spermatophyta</taxon>
        <taxon>Magnoliopsida</taxon>
        <taxon>eudicotyledons</taxon>
        <taxon>Gunneridae</taxon>
        <taxon>Pentapetalae</taxon>
        <taxon>rosids</taxon>
        <taxon>malvids</taxon>
        <taxon>Brassicales</taxon>
        <taxon>Brassicaceae</taxon>
        <taxon>Brassiceae</taxon>
        <taxon>Brassica</taxon>
    </lineage>
</organism>
<feature type="transmembrane region" description="Helical" evidence="1">
    <location>
        <begin position="179"/>
        <end position="202"/>
    </location>
</feature>
<dbReference type="EMBL" id="QGKV02000299">
    <property type="protein sequence ID" value="KAF3590969.1"/>
    <property type="molecule type" value="Genomic_DNA"/>
</dbReference>
<feature type="transmembrane region" description="Helical" evidence="1">
    <location>
        <begin position="45"/>
        <end position="67"/>
    </location>
</feature>
<name>A0ABQ7E134_BRACR</name>
<reference evidence="3 4" key="1">
    <citation type="journal article" date="2020" name="BMC Genomics">
        <title>Intraspecific diversification of the crop wild relative Brassica cretica Lam. using demographic model selection.</title>
        <authorList>
            <person name="Kioukis A."/>
            <person name="Michalopoulou V.A."/>
            <person name="Briers L."/>
            <person name="Pirintsos S."/>
            <person name="Studholme D.J."/>
            <person name="Pavlidis P."/>
            <person name="Sarris P.F."/>
        </authorList>
    </citation>
    <scope>NUCLEOTIDE SEQUENCE [LARGE SCALE GENOMIC DNA]</scope>
    <source>
        <strain evidence="4">cv. PFS-1207/04</strain>
    </source>
</reference>
<evidence type="ECO:0000313" key="4">
    <source>
        <dbReference type="Proteomes" id="UP000266723"/>
    </source>
</evidence>
<keyword evidence="4" id="KW-1185">Reference proteome</keyword>
<sequence>MASICMVSLVGVCSALDSRSAPGELDSAVWGSLLEHRRDDFGLKALVFVEGFVSFGCGCGLATYLGLGVSLVSLKLSLVVVDLYWSEPCCELNSSFVRIGWRYLCFGVNASLLVDFRRSVSNSPGVGVVFIQLPAVLSRCSSYLEVIVDEFSLGNLVFGYKVEASSPVVLFYYPASRHLSFSLLLLALGVCVLFTCWLRELGLKSILDRRRMVEMKLARLILRWSSRVGIYMDVAVWRKEELSDDIGFLFGAFIGGRHVMVNREDDWRAHAHRSSQNEKRFLCPRKATCV</sequence>
<accession>A0ABQ7E134</accession>
<gene>
    <name evidence="3" type="ORF">DY000_02022962</name>
</gene>
<keyword evidence="2" id="KW-0732">Signal</keyword>
<evidence type="ECO:0000313" key="3">
    <source>
        <dbReference type="EMBL" id="KAF3590969.1"/>
    </source>
</evidence>
<keyword evidence="1" id="KW-1133">Transmembrane helix</keyword>